<dbReference type="NCBIfam" id="TIGR03063">
    <property type="entry name" value="srtB_target"/>
    <property type="match status" value="1"/>
</dbReference>
<dbReference type="Proteomes" id="UP001596108">
    <property type="component" value="Unassembled WGS sequence"/>
</dbReference>
<keyword evidence="1" id="KW-0472">Membrane</keyword>
<name>A0ABW0R241_9BACL</name>
<dbReference type="InterPro" id="IPR005084">
    <property type="entry name" value="CBM6"/>
</dbReference>
<dbReference type="PROSITE" id="PS51175">
    <property type="entry name" value="CBM6"/>
    <property type="match status" value="1"/>
</dbReference>
<evidence type="ECO:0000313" key="5">
    <source>
        <dbReference type="Proteomes" id="UP001596108"/>
    </source>
</evidence>
<dbReference type="RefSeq" id="WP_378112445.1">
    <property type="nucleotide sequence ID" value="NZ_JBHSNC010000042.1"/>
</dbReference>
<gene>
    <name evidence="4" type="ORF">ACFPQ4_13815</name>
</gene>
<evidence type="ECO:0000259" key="3">
    <source>
        <dbReference type="PROSITE" id="PS51175"/>
    </source>
</evidence>
<dbReference type="SUPFAM" id="SSF49785">
    <property type="entry name" value="Galactose-binding domain-like"/>
    <property type="match status" value="1"/>
</dbReference>
<sequence length="203" mass="21251">MKKTAFLALLLMVFALSTASIAFADDIYEAEDAKLGNSEVWIGDSDSASGKKYVGGIDPSEGNARNVEFTVNVPADGTYQVELSYANGGGDAKLGLFVNGSETGQEIVTPASAGGWGAFGDYIAKFEVALTNGANTLKFANTDQYTQIDWIKIISNDAAEPAVEPTAEPNPKTGDSGIALYGVLAVIAGLTLAVTWKRTKAIK</sequence>
<comment type="caution">
    <text evidence="4">The sequence shown here is derived from an EMBL/GenBank/DDBJ whole genome shotgun (WGS) entry which is preliminary data.</text>
</comment>
<keyword evidence="5" id="KW-1185">Reference proteome</keyword>
<protein>
    <submittedName>
        <fullName evidence="4">CBM35 domain-containing protein</fullName>
    </submittedName>
</protein>
<feature type="signal peptide" evidence="2">
    <location>
        <begin position="1"/>
        <end position="24"/>
    </location>
</feature>
<keyword evidence="1" id="KW-1133">Transmembrane helix</keyword>
<dbReference type="InterPro" id="IPR017502">
    <property type="entry name" value="Sortase_SrtB_target"/>
</dbReference>
<dbReference type="Pfam" id="PF16990">
    <property type="entry name" value="CBM_35"/>
    <property type="match status" value="1"/>
</dbReference>
<organism evidence="4 5">
    <name type="scientific">Cohnella yongneupensis</name>
    <dbReference type="NCBI Taxonomy" id="425006"/>
    <lineage>
        <taxon>Bacteria</taxon>
        <taxon>Bacillati</taxon>
        <taxon>Bacillota</taxon>
        <taxon>Bacilli</taxon>
        <taxon>Bacillales</taxon>
        <taxon>Paenibacillaceae</taxon>
        <taxon>Cohnella</taxon>
    </lineage>
</organism>
<dbReference type="Gene3D" id="2.60.120.260">
    <property type="entry name" value="Galactose-binding domain-like"/>
    <property type="match status" value="1"/>
</dbReference>
<accession>A0ABW0R241</accession>
<keyword evidence="1" id="KW-0812">Transmembrane</keyword>
<evidence type="ECO:0000256" key="1">
    <source>
        <dbReference type="SAM" id="Phobius"/>
    </source>
</evidence>
<dbReference type="EMBL" id="JBHSNC010000042">
    <property type="protein sequence ID" value="MFC5530509.1"/>
    <property type="molecule type" value="Genomic_DNA"/>
</dbReference>
<evidence type="ECO:0000313" key="4">
    <source>
        <dbReference type="EMBL" id="MFC5530509.1"/>
    </source>
</evidence>
<feature type="chain" id="PRO_5045457006" evidence="2">
    <location>
        <begin position="25"/>
        <end position="203"/>
    </location>
</feature>
<feature type="transmembrane region" description="Helical" evidence="1">
    <location>
        <begin position="178"/>
        <end position="196"/>
    </location>
</feature>
<reference evidence="5" key="1">
    <citation type="journal article" date="2019" name="Int. J. Syst. Evol. Microbiol.">
        <title>The Global Catalogue of Microorganisms (GCM) 10K type strain sequencing project: providing services to taxonomists for standard genome sequencing and annotation.</title>
        <authorList>
            <consortium name="The Broad Institute Genomics Platform"/>
            <consortium name="The Broad Institute Genome Sequencing Center for Infectious Disease"/>
            <person name="Wu L."/>
            <person name="Ma J."/>
        </authorList>
    </citation>
    <scope>NUCLEOTIDE SEQUENCE [LARGE SCALE GENOMIC DNA]</scope>
    <source>
        <strain evidence="5">CGMCC 1.18578</strain>
    </source>
</reference>
<proteinExistence type="predicted"/>
<feature type="domain" description="CBM6" evidence="3">
    <location>
        <begin position="26"/>
        <end position="154"/>
    </location>
</feature>
<keyword evidence="2" id="KW-0732">Signal</keyword>
<dbReference type="InterPro" id="IPR008979">
    <property type="entry name" value="Galactose-bd-like_sf"/>
</dbReference>
<evidence type="ECO:0000256" key="2">
    <source>
        <dbReference type="SAM" id="SignalP"/>
    </source>
</evidence>